<comment type="caution">
    <text evidence="1">The sequence shown here is derived from an EMBL/GenBank/DDBJ whole genome shotgun (WGS) entry which is preliminary data.</text>
</comment>
<organism evidence="1 2">
    <name type="scientific">Eretmocerus hayati</name>
    <dbReference type="NCBI Taxonomy" id="131215"/>
    <lineage>
        <taxon>Eukaryota</taxon>
        <taxon>Metazoa</taxon>
        <taxon>Ecdysozoa</taxon>
        <taxon>Arthropoda</taxon>
        <taxon>Hexapoda</taxon>
        <taxon>Insecta</taxon>
        <taxon>Pterygota</taxon>
        <taxon>Neoptera</taxon>
        <taxon>Endopterygota</taxon>
        <taxon>Hymenoptera</taxon>
        <taxon>Apocrita</taxon>
        <taxon>Proctotrupomorpha</taxon>
        <taxon>Chalcidoidea</taxon>
        <taxon>Aphelinidae</taxon>
        <taxon>Aphelininae</taxon>
        <taxon>Eretmocerus</taxon>
    </lineage>
</organism>
<proteinExistence type="predicted"/>
<dbReference type="EMBL" id="CM056741">
    <property type="protein sequence ID" value="KAJ8683947.1"/>
    <property type="molecule type" value="Genomic_DNA"/>
</dbReference>
<dbReference type="Proteomes" id="UP001239111">
    <property type="component" value="Chromosome 1"/>
</dbReference>
<reference evidence="1" key="1">
    <citation type="submission" date="2023-04" db="EMBL/GenBank/DDBJ databases">
        <title>A chromosome-level genome assembly of the parasitoid wasp Eretmocerus hayati.</title>
        <authorList>
            <person name="Zhong Y."/>
            <person name="Liu S."/>
            <person name="Liu Y."/>
        </authorList>
    </citation>
    <scope>NUCLEOTIDE SEQUENCE</scope>
    <source>
        <strain evidence="1">ZJU_SS_LIU_2023</strain>
    </source>
</reference>
<evidence type="ECO:0000313" key="1">
    <source>
        <dbReference type="EMBL" id="KAJ8683947.1"/>
    </source>
</evidence>
<name>A0ACC2PKQ9_9HYME</name>
<protein>
    <submittedName>
        <fullName evidence="1">Uncharacterized protein</fullName>
    </submittedName>
</protein>
<accession>A0ACC2PKQ9</accession>
<keyword evidence="2" id="KW-1185">Reference proteome</keyword>
<sequence length="223" mass="25374">MVVCSHLLFGIDSLLKQILVTTLFCTKHLGRSERRESSVLEMKRRNYDQASESDEEERWSQSVRGENGVDLDLGPGQIWPKGYRATKGQQGGKLQLAIFLCKGSLDVEVISARDICPPDAEEPDTYIKTYLKAEERWLHKRKTRVARHSRNPEFRQTLKYPSCDALGRNLLVMLWQKKQGFESNQGVGGCEIELNALSLTRQTIGWYHLFPIHTLGAQNADSP</sequence>
<gene>
    <name evidence="1" type="ORF">QAD02_019739</name>
</gene>
<evidence type="ECO:0000313" key="2">
    <source>
        <dbReference type="Proteomes" id="UP001239111"/>
    </source>
</evidence>